<dbReference type="InterPro" id="IPR036625">
    <property type="entry name" value="E3-bd_dom_sf"/>
</dbReference>
<dbReference type="Gene3D" id="4.10.320.10">
    <property type="entry name" value="E3-binding domain"/>
    <property type="match status" value="1"/>
</dbReference>
<evidence type="ECO:0008006" key="6">
    <source>
        <dbReference type="Google" id="ProtNLM"/>
    </source>
</evidence>
<dbReference type="Pfam" id="PF23359">
    <property type="entry name" value="Lsr2_DNA-bd"/>
    <property type="match status" value="1"/>
</dbReference>
<sequence length="108" mass="11815">MKKTHVVLVDDIDGTPAKDTVTFSFQGVTYEIDLSEEHISEISADFEKWISSSRRIGGRAIRGSRVASSAALSRAGEIRAWATENGIQVSDRGRIPADIVAKFERAHA</sequence>
<dbReference type="Gene3D" id="3.30.60.230">
    <property type="entry name" value="Lsr2, dimerization domain"/>
    <property type="match status" value="1"/>
</dbReference>
<evidence type="ECO:0000313" key="4">
    <source>
        <dbReference type="EMBL" id="EJZ86937.1"/>
    </source>
</evidence>
<evidence type="ECO:0000259" key="3">
    <source>
        <dbReference type="Pfam" id="PF23359"/>
    </source>
</evidence>
<evidence type="ECO:0000256" key="1">
    <source>
        <dbReference type="ARBA" id="ARBA00023125"/>
    </source>
</evidence>
<proteinExistence type="predicted"/>
<organism evidence="4 5">
    <name type="scientific">Schaalia turicensis ACS-279-V-Col4</name>
    <dbReference type="NCBI Taxonomy" id="883077"/>
    <lineage>
        <taxon>Bacteria</taxon>
        <taxon>Bacillati</taxon>
        <taxon>Actinomycetota</taxon>
        <taxon>Actinomycetes</taxon>
        <taxon>Actinomycetales</taxon>
        <taxon>Actinomycetaceae</taxon>
        <taxon>Schaalia</taxon>
    </lineage>
</organism>
<comment type="caution">
    <text evidence="4">The sequence shown here is derived from an EMBL/GenBank/DDBJ whole genome shotgun (WGS) entry which is preliminary data.</text>
</comment>
<reference evidence="4 5" key="1">
    <citation type="submission" date="2012-07" db="EMBL/GenBank/DDBJ databases">
        <title>The Genome Sequence of Actinomyces turicensis ACS-279-V-COL4.</title>
        <authorList>
            <consortium name="The Broad Institute Genome Sequencing Platform"/>
            <person name="Earl A."/>
            <person name="Ward D."/>
            <person name="Feldgarden M."/>
            <person name="Gevers D."/>
            <person name="Saerens B."/>
            <person name="Vaneechoutte M."/>
            <person name="Walker B."/>
            <person name="Young S.K."/>
            <person name="Zeng Q."/>
            <person name="Gargeya S."/>
            <person name="Fitzgerald M."/>
            <person name="Haas B."/>
            <person name="Abouelleil A."/>
            <person name="Alvarado L."/>
            <person name="Arachchi H.M."/>
            <person name="Berlin A."/>
            <person name="Chapman S.B."/>
            <person name="Goldberg J."/>
            <person name="Griggs A."/>
            <person name="Gujja S."/>
            <person name="Hansen M."/>
            <person name="Howarth C."/>
            <person name="Imamovic A."/>
            <person name="Larimer J."/>
            <person name="McCowen C."/>
            <person name="Montmayeur A."/>
            <person name="Murphy C."/>
            <person name="Neiman D."/>
            <person name="Pearson M."/>
            <person name="Priest M."/>
            <person name="Roberts A."/>
            <person name="Saif S."/>
            <person name="Shea T."/>
            <person name="Sisk P."/>
            <person name="Sykes S."/>
            <person name="Wortman J."/>
            <person name="Nusbaum C."/>
            <person name="Birren B."/>
        </authorList>
    </citation>
    <scope>NUCLEOTIDE SEQUENCE [LARGE SCALE GENOMIC DNA]</scope>
    <source>
        <strain evidence="4 5">ACS-279-V-Col4</strain>
    </source>
</reference>
<dbReference type="PATRIC" id="fig|883077.3.peg.522"/>
<accession>K0YSS4</accession>
<dbReference type="eggNOG" id="ENOG5032RKK">
    <property type="taxonomic scope" value="Bacteria"/>
</dbReference>
<dbReference type="InterPro" id="IPR024412">
    <property type="entry name" value="Lsr2_dim_dom"/>
</dbReference>
<dbReference type="Proteomes" id="UP000003994">
    <property type="component" value="Unassembled WGS sequence"/>
</dbReference>
<evidence type="ECO:0000313" key="5">
    <source>
        <dbReference type="Proteomes" id="UP000003994"/>
    </source>
</evidence>
<keyword evidence="1" id="KW-0238">DNA-binding</keyword>
<protein>
    <recommendedName>
        <fullName evidence="6">Lsr2 family protein</fullName>
    </recommendedName>
</protein>
<dbReference type="EMBL" id="AGWQ01000004">
    <property type="protein sequence ID" value="EJZ86937.1"/>
    <property type="molecule type" value="Genomic_DNA"/>
</dbReference>
<dbReference type="Pfam" id="PF11774">
    <property type="entry name" value="Lsr2"/>
    <property type="match status" value="1"/>
</dbReference>
<evidence type="ECO:0000259" key="2">
    <source>
        <dbReference type="Pfam" id="PF11774"/>
    </source>
</evidence>
<feature type="domain" description="Lsr2 dimerization" evidence="2">
    <location>
        <begin position="2"/>
        <end position="57"/>
    </location>
</feature>
<dbReference type="InterPro" id="IPR055370">
    <property type="entry name" value="Lsr2_DNA-bd"/>
</dbReference>
<dbReference type="GO" id="GO:0003677">
    <property type="term" value="F:DNA binding"/>
    <property type="evidence" value="ECO:0007669"/>
    <property type="project" value="UniProtKB-KW"/>
</dbReference>
<dbReference type="AlphaFoldDB" id="K0YSS4"/>
<name>K0YSS4_9ACTO</name>
<gene>
    <name evidence="4" type="ORF">HMPREF9241_00526</name>
</gene>
<dbReference type="STRING" id="883077.HMPREF9241_00526"/>
<dbReference type="InterPro" id="IPR042261">
    <property type="entry name" value="Lsr2-like_dimerization"/>
</dbReference>
<dbReference type="GO" id="GO:0016746">
    <property type="term" value="F:acyltransferase activity"/>
    <property type="evidence" value="ECO:0007669"/>
    <property type="project" value="InterPro"/>
</dbReference>
<dbReference type="HOGENOM" id="CLU_139818_0_0_11"/>
<keyword evidence="5" id="KW-1185">Reference proteome</keyword>
<feature type="domain" description="Lsr2 DNA-binding" evidence="3">
    <location>
        <begin position="74"/>
        <end position="106"/>
    </location>
</feature>
<dbReference type="RefSeq" id="WP_006680732.1">
    <property type="nucleotide sequence ID" value="NZ_JH815208.1"/>
</dbReference>